<proteinExistence type="predicted"/>
<comment type="caution">
    <text evidence="1">The sequence shown here is derived from an EMBL/GenBank/DDBJ whole genome shotgun (WGS) entry which is preliminary data.</text>
</comment>
<sequence>MEKHSMYKKNVSIIISLLFLTSLLSIATIPIASAAEATIQASADSYMNEGAKNTNYGGQSYIEVSSKPSA</sequence>
<name>X1LV99_9ZZZZ</name>
<organism evidence="1">
    <name type="scientific">marine sediment metagenome</name>
    <dbReference type="NCBI Taxonomy" id="412755"/>
    <lineage>
        <taxon>unclassified sequences</taxon>
        <taxon>metagenomes</taxon>
        <taxon>ecological metagenomes</taxon>
    </lineage>
</organism>
<evidence type="ECO:0000313" key="1">
    <source>
        <dbReference type="EMBL" id="GAH98043.1"/>
    </source>
</evidence>
<dbReference type="AlphaFoldDB" id="X1LV99"/>
<protein>
    <submittedName>
        <fullName evidence="1">Uncharacterized protein</fullName>
    </submittedName>
</protein>
<dbReference type="EMBL" id="BARV01001595">
    <property type="protein sequence ID" value="GAH98043.1"/>
    <property type="molecule type" value="Genomic_DNA"/>
</dbReference>
<feature type="non-terminal residue" evidence="1">
    <location>
        <position position="70"/>
    </location>
</feature>
<reference evidence="1" key="1">
    <citation type="journal article" date="2014" name="Front. Microbiol.">
        <title>High frequency of phylogenetically diverse reductive dehalogenase-homologous genes in deep subseafloor sedimentary metagenomes.</title>
        <authorList>
            <person name="Kawai M."/>
            <person name="Futagami T."/>
            <person name="Toyoda A."/>
            <person name="Takaki Y."/>
            <person name="Nishi S."/>
            <person name="Hori S."/>
            <person name="Arai W."/>
            <person name="Tsubouchi T."/>
            <person name="Morono Y."/>
            <person name="Uchiyama I."/>
            <person name="Ito T."/>
            <person name="Fujiyama A."/>
            <person name="Inagaki F."/>
            <person name="Takami H."/>
        </authorList>
    </citation>
    <scope>NUCLEOTIDE SEQUENCE</scope>
    <source>
        <strain evidence="1">Expedition CK06-06</strain>
    </source>
</reference>
<accession>X1LV99</accession>
<gene>
    <name evidence="1" type="ORF">S06H3_04523</name>
</gene>